<dbReference type="PANTHER" id="PTHR43196">
    <property type="entry name" value="SULFATE ADENYLYLTRANSFERASE SUBUNIT 2"/>
    <property type="match status" value="1"/>
</dbReference>
<evidence type="ECO:0000313" key="3">
    <source>
        <dbReference type="Proteomes" id="UP000298805"/>
    </source>
</evidence>
<dbReference type="InterPro" id="IPR050128">
    <property type="entry name" value="Sulfate_adenylyltrnsfr_sub2"/>
</dbReference>
<reference evidence="2" key="1">
    <citation type="submission" date="2019-06" db="EMBL/GenBank/DDBJ databases">
        <title>A comparative analysis of the Nautiliaceae.</title>
        <authorList>
            <person name="Grosche A."/>
            <person name="Smedile F."/>
            <person name="Vetriani C."/>
        </authorList>
    </citation>
    <scope>NUCLEOTIDE SEQUENCE [LARGE SCALE GENOMIC DNA]</scope>
    <source>
        <strain evidence="2">TB6</strain>
    </source>
</reference>
<evidence type="ECO:0000259" key="1">
    <source>
        <dbReference type="Pfam" id="PF01507"/>
    </source>
</evidence>
<protein>
    <recommendedName>
        <fullName evidence="1">Phosphoadenosine phosphosulphate reductase domain-containing protein</fullName>
    </recommendedName>
</protein>
<dbReference type="Pfam" id="PF01507">
    <property type="entry name" value="PAPS_reduct"/>
    <property type="match status" value="1"/>
</dbReference>
<organism evidence="2 3">
    <name type="scientific">Caminibacter pacificus</name>
    <dbReference type="NCBI Taxonomy" id="1424653"/>
    <lineage>
        <taxon>Bacteria</taxon>
        <taxon>Pseudomonadati</taxon>
        <taxon>Campylobacterota</taxon>
        <taxon>Epsilonproteobacteria</taxon>
        <taxon>Nautiliales</taxon>
        <taxon>Nautiliaceae</taxon>
        <taxon>Caminibacter</taxon>
    </lineage>
</organism>
<sequence>MRLTDYRDIIQNIKNVVADFLQKDYAISVAFSGGKDSTLTLILFFEAIKEFPLQFLENKKISINFSDTLMELPQYEIYVIETLKKIEEYIQKQGWNIKLNKIKPERKHKFFNLILGKGQTLPRRDFRWCTDRLKILPQEKLEDMEEKKLTIIGARKEESNDRKKRLEKNSSEENKYIKKVNDNKYLFAPIEDLKLEDVWEGIFLFSQNSFQTDPQEWINFTDIYNLYKSATSNKDLYPDARFGCWLCPLVKKDQTLMNLVEKYPQYQPLLEFRDFIMSYQTIWSKSPHLPPLRDIYNHRNFKVNLYKIKNHRQGMISPGGYSLETRIMFYEKLLTTLKEVKNLDKKFPLKVYLDEEDIKYIQEIWFFEGDYNLTAYKKAKEILEIDINYTNLSKEVRFYKQFLYLYTHYYCPYKADEASFSDIRDEILIMKEFVKINKIDIKEIDLMDKVYFGDLIHSYATARKFIFEELREKGVYFSDSSFEYKIAEEWFRDEISFWVFEYLHRKGYVKFVEDKIRPDSLERFYNALEFMKVADSVEAVEENPFLTIEEKIEFMELNREGINNYKIYLEKIEKYFDELYAEKNEEQEYPKISQLSLFS</sequence>
<feature type="domain" description="Phosphoadenosine phosphosulphate reductase" evidence="1">
    <location>
        <begin position="27"/>
        <end position="200"/>
    </location>
</feature>
<geneLocation type="plasmid" evidence="2 3">
    <name>unnamed1</name>
</geneLocation>
<dbReference type="InterPro" id="IPR002500">
    <property type="entry name" value="PAPS_reduct_dom"/>
</dbReference>
<proteinExistence type="predicted"/>
<gene>
    <name evidence="2" type="ORF">C6V80_10025</name>
</gene>
<dbReference type="InterPro" id="IPR014729">
    <property type="entry name" value="Rossmann-like_a/b/a_fold"/>
</dbReference>
<name>A0ABX5VVK4_9BACT</name>
<dbReference type="SUPFAM" id="SSF52402">
    <property type="entry name" value="Adenine nucleotide alpha hydrolases-like"/>
    <property type="match status" value="1"/>
</dbReference>
<dbReference type="Gene3D" id="3.40.50.620">
    <property type="entry name" value="HUPs"/>
    <property type="match status" value="1"/>
</dbReference>
<accession>A0ABX5VVK4</accession>
<dbReference type="Proteomes" id="UP000298805">
    <property type="component" value="Plasmid unnamed1"/>
</dbReference>
<keyword evidence="3" id="KW-1185">Reference proteome</keyword>
<dbReference type="PANTHER" id="PTHR43196:SF2">
    <property type="entry name" value="PHOSPHOADENOSINE PHOSPHOSULFATE REDUCTASE"/>
    <property type="match status" value="1"/>
</dbReference>
<keyword evidence="2" id="KW-0614">Plasmid</keyword>
<dbReference type="EMBL" id="CP040940">
    <property type="protein sequence ID" value="QDD68182.1"/>
    <property type="molecule type" value="Genomic_DNA"/>
</dbReference>
<evidence type="ECO:0000313" key="2">
    <source>
        <dbReference type="EMBL" id="QDD68182.1"/>
    </source>
</evidence>